<reference evidence="5" key="1">
    <citation type="submission" date="2023-03" db="EMBL/GenBank/DDBJ databases">
        <authorList>
            <person name="Julca I."/>
        </authorList>
    </citation>
    <scope>NUCLEOTIDE SEQUENCE</scope>
</reference>
<evidence type="ECO:0000313" key="6">
    <source>
        <dbReference type="Proteomes" id="UP001161247"/>
    </source>
</evidence>
<dbReference type="InterPro" id="IPR000907">
    <property type="entry name" value="LipOase"/>
</dbReference>
<dbReference type="Pfam" id="PF00305">
    <property type="entry name" value="Lipoxygenase"/>
    <property type="match status" value="1"/>
</dbReference>
<keyword evidence="6" id="KW-1185">Reference proteome</keyword>
<protein>
    <submittedName>
        <fullName evidence="5">OLC1v1028709C1</fullName>
    </submittedName>
</protein>
<evidence type="ECO:0000256" key="2">
    <source>
        <dbReference type="ARBA" id="ARBA00022964"/>
    </source>
</evidence>
<dbReference type="InterPro" id="IPR013819">
    <property type="entry name" value="LipOase_C"/>
</dbReference>
<dbReference type="AlphaFoldDB" id="A0AAV1CCD0"/>
<dbReference type="EMBL" id="OX459119">
    <property type="protein sequence ID" value="CAI9093250.1"/>
    <property type="molecule type" value="Genomic_DNA"/>
</dbReference>
<feature type="domain" description="Lipoxygenase" evidence="4">
    <location>
        <begin position="1"/>
        <end position="109"/>
    </location>
</feature>
<evidence type="ECO:0000259" key="4">
    <source>
        <dbReference type="PROSITE" id="PS51393"/>
    </source>
</evidence>
<keyword evidence="2" id="KW-0223">Dioxygenase</keyword>
<dbReference type="GO" id="GO:0016702">
    <property type="term" value="F:oxidoreductase activity, acting on single donors with incorporation of molecular oxygen, incorporation of two atoms of oxygen"/>
    <property type="evidence" value="ECO:0007669"/>
    <property type="project" value="InterPro"/>
</dbReference>
<dbReference type="GO" id="GO:0046872">
    <property type="term" value="F:metal ion binding"/>
    <property type="evidence" value="ECO:0007669"/>
    <property type="project" value="UniProtKB-KW"/>
</dbReference>
<keyword evidence="1" id="KW-0479">Metal-binding</keyword>
<organism evidence="5 6">
    <name type="scientific">Oldenlandia corymbosa var. corymbosa</name>
    <dbReference type="NCBI Taxonomy" id="529605"/>
    <lineage>
        <taxon>Eukaryota</taxon>
        <taxon>Viridiplantae</taxon>
        <taxon>Streptophyta</taxon>
        <taxon>Embryophyta</taxon>
        <taxon>Tracheophyta</taxon>
        <taxon>Spermatophyta</taxon>
        <taxon>Magnoliopsida</taxon>
        <taxon>eudicotyledons</taxon>
        <taxon>Gunneridae</taxon>
        <taxon>Pentapetalae</taxon>
        <taxon>asterids</taxon>
        <taxon>lamiids</taxon>
        <taxon>Gentianales</taxon>
        <taxon>Rubiaceae</taxon>
        <taxon>Rubioideae</taxon>
        <taxon>Spermacoceae</taxon>
        <taxon>Hedyotis-Oldenlandia complex</taxon>
        <taxon>Oldenlandia</taxon>
    </lineage>
</organism>
<dbReference type="SUPFAM" id="SSF48484">
    <property type="entry name" value="Lipoxigenase"/>
    <property type="match status" value="1"/>
</dbReference>
<dbReference type="GO" id="GO:0034440">
    <property type="term" value="P:lipid oxidation"/>
    <property type="evidence" value="ECO:0007669"/>
    <property type="project" value="InterPro"/>
</dbReference>
<dbReference type="Gene3D" id="1.20.245.10">
    <property type="entry name" value="Lipoxygenase-1, Domain 5"/>
    <property type="match status" value="1"/>
</dbReference>
<sequence length="109" mass="12395">MQKLIPEESDPEYQNFLLNPEDYFLSSLSTESDIVKAMPAVQNVMAILSHDEEYIHQLKIFHSAASFNDPGVLKLLERFSAELDDIEKIISQRNKDTTFKNRNGAGIPP</sequence>
<dbReference type="PROSITE" id="PS51393">
    <property type="entry name" value="LIPOXYGENASE_3"/>
    <property type="match status" value="1"/>
</dbReference>
<dbReference type="Proteomes" id="UP001161247">
    <property type="component" value="Chromosome 2"/>
</dbReference>
<evidence type="ECO:0000256" key="3">
    <source>
        <dbReference type="ARBA" id="ARBA00023002"/>
    </source>
</evidence>
<dbReference type="InterPro" id="IPR036226">
    <property type="entry name" value="LipOase_C_sf"/>
</dbReference>
<accession>A0AAV1CCD0</accession>
<evidence type="ECO:0000313" key="5">
    <source>
        <dbReference type="EMBL" id="CAI9093250.1"/>
    </source>
</evidence>
<evidence type="ECO:0000256" key="1">
    <source>
        <dbReference type="ARBA" id="ARBA00022723"/>
    </source>
</evidence>
<keyword evidence="3" id="KW-0560">Oxidoreductase</keyword>
<dbReference type="PANTHER" id="PTHR11771">
    <property type="entry name" value="LIPOXYGENASE"/>
    <property type="match status" value="1"/>
</dbReference>
<proteinExistence type="predicted"/>
<gene>
    <name evidence="5" type="ORF">OLC1_LOCUS4707</name>
</gene>
<name>A0AAV1CCD0_OLDCO</name>